<evidence type="ECO:0000256" key="3">
    <source>
        <dbReference type="ARBA" id="ARBA00005861"/>
    </source>
</evidence>
<dbReference type="FunFam" id="3.40.30.10:FF:000019">
    <property type="entry name" value="Glutathione S-transferase Mu"/>
    <property type="match status" value="1"/>
</dbReference>
<evidence type="ECO:0000256" key="2">
    <source>
        <dbReference type="ARBA" id="ARBA00003701"/>
    </source>
</evidence>
<comment type="catalytic activity">
    <reaction evidence="7">
        <text>RX + glutathione = an S-substituted glutathione + a halide anion + H(+)</text>
        <dbReference type="Rhea" id="RHEA:16437"/>
        <dbReference type="ChEBI" id="CHEBI:15378"/>
        <dbReference type="ChEBI" id="CHEBI:16042"/>
        <dbReference type="ChEBI" id="CHEBI:17792"/>
        <dbReference type="ChEBI" id="CHEBI:57925"/>
        <dbReference type="ChEBI" id="CHEBI:90779"/>
        <dbReference type="EC" id="2.5.1.18"/>
    </reaction>
</comment>
<comment type="similarity">
    <text evidence="3">Belongs to the GST superfamily. Mu family.</text>
</comment>
<comment type="subunit">
    <text evidence="4">Homodimer.</text>
</comment>
<gene>
    <name evidence="11" type="ORF">Bpfe_008092</name>
</gene>
<dbReference type="InterPro" id="IPR004046">
    <property type="entry name" value="GST_C"/>
</dbReference>
<comment type="function">
    <text evidence="1">GST isoenzymes appear to play a central role in the parasite detoxification system. Other functions are also suspected including a role in increasing the solubility of haematin in the parasite gut.</text>
</comment>
<dbReference type="GO" id="GO:0006749">
    <property type="term" value="P:glutathione metabolic process"/>
    <property type="evidence" value="ECO:0007669"/>
    <property type="project" value="TreeGrafter"/>
</dbReference>
<dbReference type="SFLD" id="SFLDS00019">
    <property type="entry name" value="Glutathione_Transferase_(cytos"/>
    <property type="match status" value="1"/>
</dbReference>
<feature type="domain" description="GST C-terminal" evidence="10">
    <location>
        <begin position="90"/>
        <end position="209"/>
    </location>
</feature>
<dbReference type="InterPro" id="IPR050213">
    <property type="entry name" value="GST_superfamily"/>
</dbReference>
<evidence type="ECO:0000256" key="5">
    <source>
        <dbReference type="ARBA" id="ARBA00012452"/>
    </source>
</evidence>
<evidence type="ECO:0000313" key="11">
    <source>
        <dbReference type="EMBL" id="KAK0062421.1"/>
    </source>
</evidence>
<reference evidence="11" key="1">
    <citation type="journal article" date="2023" name="PLoS Negl. Trop. Dis.">
        <title>A genome sequence for Biomphalaria pfeifferi, the major vector snail for the human-infecting parasite Schistosoma mansoni.</title>
        <authorList>
            <person name="Bu L."/>
            <person name="Lu L."/>
            <person name="Laidemitt M.R."/>
            <person name="Zhang S.M."/>
            <person name="Mutuku M."/>
            <person name="Mkoji G."/>
            <person name="Steinauer M."/>
            <person name="Loker E.S."/>
        </authorList>
    </citation>
    <scope>NUCLEOTIDE SEQUENCE</scope>
    <source>
        <strain evidence="11">KasaAsao</strain>
    </source>
</reference>
<dbReference type="EC" id="2.5.1.18" evidence="5"/>
<dbReference type="SUPFAM" id="SSF52833">
    <property type="entry name" value="Thioredoxin-like"/>
    <property type="match status" value="1"/>
</dbReference>
<evidence type="ECO:0000259" key="9">
    <source>
        <dbReference type="PROSITE" id="PS50404"/>
    </source>
</evidence>
<name>A0AAD8FGD1_BIOPF</name>
<comment type="caution">
    <text evidence="11">The sequence shown here is derived from an EMBL/GenBank/DDBJ whole genome shotgun (WGS) entry which is preliminary data.</text>
</comment>
<dbReference type="PANTHER" id="PTHR11571">
    <property type="entry name" value="GLUTATHIONE S-TRANSFERASE"/>
    <property type="match status" value="1"/>
</dbReference>
<dbReference type="InterPro" id="IPR003081">
    <property type="entry name" value="GST_mu"/>
</dbReference>
<dbReference type="InterPro" id="IPR036249">
    <property type="entry name" value="Thioredoxin-like_sf"/>
</dbReference>
<dbReference type="InterPro" id="IPR004045">
    <property type="entry name" value="Glutathione_S-Trfase_N"/>
</dbReference>
<dbReference type="InterPro" id="IPR036282">
    <property type="entry name" value="Glutathione-S-Trfase_C_sf"/>
</dbReference>
<dbReference type="Gene3D" id="3.40.30.10">
    <property type="entry name" value="Glutaredoxin"/>
    <property type="match status" value="1"/>
</dbReference>
<dbReference type="GO" id="GO:0004364">
    <property type="term" value="F:glutathione transferase activity"/>
    <property type="evidence" value="ECO:0007669"/>
    <property type="project" value="UniProtKB-EC"/>
</dbReference>
<keyword evidence="12" id="KW-1185">Reference proteome</keyword>
<organism evidence="11 12">
    <name type="scientific">Biomphalaria pfeifferi</name>
    <name type="common">Bloodfluke planorb</name>
    <name type="synonym">Freshwater snail</name>
    <dbReference type="NCBI Taxonomy" id="112525"/>
    <lineage>
        <taxon>Eukaryota</taxon>
        <taxon>Metazoa</taxon>
        <taxon>Spiralia</taxon>
        <taxon>Lophotrochozoa</taxon>
        <taxon>Mollusca</taxon>
        <taxon>Gastropoda</taxon>
        <taxon>Heterobranchia</taxon>
        <taxon>Euthyneura</taxon>
        <taxon>Panpulmonata</taxon>
        <taxon>Hygrophila</taxon>
        <taxon>Lymnaeoidea</taxon>
        <taxon>Planorbidae</taxon>
        <taxon>Biomphalaria</taxon>
    </lineage>
</organism>
<dbReference type="EMBL" id="JASAOG010000025">
    <property type="protein sequence ID" value="KAK0062421.1"/>
    <property type="molecule type" value="Genomic_DNA"/>
</dbReference>
<feature type="domain" description="GST N-terminal" evidence="9">
    <location>
        <begin position="1"/>
        <end position="88"/>
    </location>
</feature>
<protein>
    <recommendedName>
        <fullName evidence="5">glutathione transferase</fullName>
        <ecNumber evidence="5">2.5.1.18</ecNumber>
    </recommendedName>
    <alternativeName>
        <fullName evidence="8">GST class-mu</fullName>
    </alternativeName>
</protein>
<evidence type="ECO:0000256" key="7">
    <source>
        <dbReference type="ARBA" id="ARBA00047960"/>
    </source>
</evidence>
<dbReference type="PROSITE" id="PS50405">
    <property type="entry name" value="GST_CTER"/>
    <property type="match status" value="1"/>
</dbReference>
<dbReference type="PANTHER" id="PTHR11571:SF222">
    <property type="entry name" value="GLUTATHIONE TRANSFERASE"/>
    <property type="match status" value="1"/>
</dbReference>
<evidence type="ECO:0000256" key="6">
    <source>
        <dbReference type="ARBA" id="ARBA00022679"/>
    </source>
</evidence>
<dbReference type="GO" id="GO:0042802">
    <property type="term" value="F:identical protein binding"/>
    <property type="evidence" value="ECO:0007669"/>
    <property type="project" value="UniProtKB-ARBA"/>
</dbReference>
<evidence type="ECO:0000256" key="1">
    <source>
        <dbReference type="ARBA" id="ARBA00002446"/>
    </source>
</evidence>
<dbReference type="PRINTS" id="PR01267">
    <property type="entry name" value="GSTRNSFRASEM"/>
</dbReference>
<evidence type="ECO:0000256" key="4">
    <source>
        <dbReference type="ARBA" id="ARBA00011738"/>
    </source>
</evidence>
<keyword evidence="6" id="KW-0808">Transferase</keyword>
<dbReference type="Gene3D" id="1.20.1050.10">
    <property type="match status" value="1"/>
</dbReference>
<dbReference type="SUPFAM" id="SSF47616">
    <property type="entry name" value="GST C-terminal domain-like"/>
    <property type="match status" value="1"/>
</dbReference>
<evidence type="ECO:0000313" key="12">
    <source>
        <dbReference type="Proteomes" id="UP001233172"/>
    </source>
</evidence>
<dbReference type="PROSITE" id="PS50404">
    <property type="entry name" value="GST_NTER"/>
    <property type="match status" value="1"/>
</dbReference>
<comment type="function">
    <text evidence="2">Conjugation of reduced glutathione to a wide number of exogenous and endogenous hydrophobic electrophiles.</text>
</comment>
<dbReference type="FunFam" id="1.20.1050.10:FF:000003">
    <property type="entry name" value="Glutathione S-transferase 2"/>
    <property type="match status" value="1"/>
</dbReference>
<dbReference type="Pfam" id="PF14497">
    <property type="entry name" value="GST_C_3"/>
    <property type="match status" value="1"/>
</dbReference>
<reference evidence="11" key="2">
    <citation type="submission" date="2023-04" db="EMBL/GenBank/DDBJ databases">
        <authorList>
            <person name="Bu L."/>
            <person name="Lu L."/>
            <person name="Laidemitt M.R."/>
            <person name="Zhang S.M."/>
            <person name="Mutuku M."/>
            <person name="Mkoji G."/>
            <person name="Steinauer M."/>
            <person name="Loker E.S."/>
        </authorList>
    </citation>
    <scope>NUCLEOTIDE SEQUENCE</scope>
    <source>
        <strain evidence="11">KasaAsao</strain>
        <tissue evidence="11">Whole Snail</tissue>
    </source>
</reference>
<accession>A0AAD8FGD1</accession>
<dbReference type="Proteomes" id="UP001233172">
    <property type="component" value="Unassembled WGS sequence"/>
</dbReference>
<dbReference type="SFLD" id="SFLDG01205">
    <property type="entry name" value="AMPS.1"/>
    <property type="match status" value="1"/>
</dbReference>
<dbReference type="InterPro" id="IPR040079">
    <property type="entry name" value="Glutathione_S-Trfase"/>
</dbReference>
<dbReference type="InterPro" id="IPR010987">
    <property type="entry name" value="Glutathione-S-Trfase_C-like"/>
</dbReference>
<evidence type="ECO:0000259" key="10">
    <source>
        <dbReference type="PROSITE" id="PS50405"/>
    </source>
</evidence>
<dbReference type="CDD" id="cd03075">
    <property type="entry name" value="GST_N_Mu"/>
    <property type="match status" value="1"/>
</dbReference>
<dbReference type="SFLD" id="SFLDG00363">
    <property type="entry name" value="AMPS_(cytGST):_Alpha-__Mu-__Pi"/>
    <property type="match status" value="1"/>
</dbReference>
<proteinExistence type="inferred from homology"/>
<evidence type="ECO:0000256" key="8">
    <source>
        <dbReference type="ARBA" id="ARBA00081375"/>
    </source>
</evidence>
<dbReference type="AlphaFoldDB" id="A0AAD8FGD1"/>
<dbReference type="Pfam" id="PF02798">
    <property type="entry name" value="GST_N"/>
    <property type="match status" value="1"/>
</dbReference>
<sequence>MPSQLGYWAIRGLAQPIRLLLNYVGEEFKDNRYMQGDAPEYSRAEWEKVKYTLGLDFPNLPYYIDDKVKLTQSNAILRYLARKHNLYGSTAVEKAHVDLLLDVIMDVRNGFVRLCYGPDFSEQVRNQYITQARPALEDLEKYLGDKQFFIGDKITVCDFHIFEMLDVHKLLEPSLLEERPKLKAYLNRFASVPAIAKYLASDENIVRPINNKSAKFL</sequence>